<keyword evidence="4" id="KW-0479">Metal-binding</keyword>
<dbReference type="EMBL" id="BRXX01000232">
    <property type="protein sequence ID" value="GMH99314.1"/>
    <property type="molecule type" value="Genomic_DNA"/>
</dbReference>
<feature type="binding site" evidence="3">
    <location>
        <begin position="36"/>
        <end position="43"/>
    </location>
    <ligand>
        <name>GTP</name>
        <dbReference type="ChEBI" id="CHEBI:37565"/>
    </ligand>
</feature>
<keyword evidence="1 3" id="KW-0547">Nucleotide-binding</keyword>
<dbReference type="SUPFAM" id="SSF52540">
    <property type="entry name" value="P-loop containing nucleoside triphosphate hydrolases"/>
    <property type="match status" value="1"/>
</dbReference>
<dbReference type="GO" id="GO:0003924">
    <property type="term" value="F:GTPase activity"/>
    <property type="evidence" value="ECO:0007669"/>
    <property type="project" value="InterPro"/>
</dbReference>
<dbReference type="Proteomes" id="UP001165160">
    <property type="component" value="Unassembled WGS sequence"/>
</dbReference>
<dbReference type="InterPro" id="IPR024156">
    <property type="entry name" value="Small_GTPase_ARF"/>
</dbReference>
<evidence type="ECO:0000313" key="7">
    <source>
        <dbReference type="Proteomes" id="UP001165160"/>
    </source>
</evidence>
<accession>A0A9W7BYN4</accession>
<dbReference type="GO" id="GO:0005525">
    <property type="term" value="F:GTP binding"/>
    <property type="evidence" value="ECO:0007669"/>
    <property type="project" value="UniProtKB-KW"/>
</dbReference>
<feature type="chain" id="PRO_5040948412" evidence="5">
    <location>
        <begin position="19"/>
        <end position="188"/>
    </location>
</feature>
<dbReference type="AlphaFoldDB" id="A0A9W7BYN4"/>
<evidence type="ECO:0000256" key="2">
    <source>
        <dbReference type="ARBA" id="ARBA00023134"/>
    </source>
</evidence>
<feature type="binding site" evidence="4">
    <location>
        <position position="55"/>
    </location>
    <ligand>
        <name>Mg(2+)</name>
        <dbReference type="ChEBI" id="CHEBI:18420"/>
    </ligand>
</feature>
<proteinExistence type="predicted"/>
<feature type="binding site" evidence="3">
    <location>
        <position position="77"/>
    </location>
    <ligand>
        <name>GTP</name>
        <dbReference type="ChEBI" id="CHEBI:37565"/>
    </ligand>
</feature>
<dbReference type="SMART" id="SM00178">
    <property type="entry name" value="SAR"/>
    <property type="match status" value="1"/>
</dbReference>
<evidence type="ECO:0000256" key="3">
    <source>
        <dbReference type="PIRSR" id="PIRSR606689-1"/>
    </source>
</evidence>
<protein>
    <submittedName>
        <fullName evidence="6">Uncharacterized protein</fullName>
    </submittedName>
</protein>
<keyword evidence="4" id="KW-0460">Magnesium</keyword>
<dbReference type="GO" id="GO:0046872">
    <property type="term" value="F:metal ion binding"/>
    <property type="evidence" value="ECO:0007669"/>
    <property type="project" value="UniProtKB-KW"/>
</dbReference>
<keyword evidence="2 3" id="KW-0342">GTP-binding</keyword>
<reference evidence="7" key="1">
    <citation type="journal article" date="2023" name="Commun. Biol.">
        <title>Genome analysis of Parmales, the sister group of diatoms, reveals the evolutionary specialization of diatoms from phago-mixotrophs to photoautotrophs.</title>
        <authorList>
            <person name="Ban H."/>
            <person name="Sato S."/>
            <person name="Yoshikawa S."/>
            <person name="Yamada K."/>
            <person name="Nakamura Y."/>
            <person name="Ichinomiya M."/>
            <person name="Sato N."/>
            <person name="Blanc-Mathieu R."/>
            <person name="Endo H."/>
            <person name="Kuwata A."/>
            <person name="Ogata H."/>
        </authorList>
    </citation>
    <scope>NUCLEOTIDE SEQUENCE [LARGE SCALE GENOMIC DNA]</scope>
    <source>
        <strain evidence="7">NIES 3699</strain>
    </source>
</reference>
<keyword evidence="7" id="KW-1185">Reference proteome</keyword>
<feature type="binding site" evidence="4">
    <location>
        <position position="43"/>
    </location>
    <ligand>
        <name>Mg(2+)</name>
        <dbReference type="ChEBI" id="CHEBI:18420"/>
    </ligand>
</feature>
<feature type="signal peptide" evidence="5">
    <location>
        <begin position="1"/>
        <end position="18"/>
    </location>
</feature>
<evidence type="ECO:0000313" key="6">
    <source>
        <dbReference type="EMBL" id="GMH99314.1"/>
    </source>
</evidence>
<name>A0A9W7BYN4_9STRA</name>
<dbReference type="InterPro" id="IPR006689">
    <property type="entry name" value="Small_GTPase_ARF/SAR"/>
</dbReference>
<dbReference type="PROSITE" id="PS51417">
    <property type="entry name" value="ARF"/>
    <property type="match status" value="1"/>
</dbReference>
<dbReference type="GO" id="GO:0043001">
    <property type="term" value="P:Golgi to plasma membrane protein transport"/>
    <property type="evidence" value="ECO:0007669"/>
    <property type="project" value="TreeGrafter"/>
</dbReference>
<dbReference type="Pfam" id="PF00025">
    <property type="entry name" value="Arf"/>
    <property type="match status" value="1"/>
</dbReference>
<dbReference type="GO" id="GO:0034067">
    <property type="term" value="P:protein localization to Golgi apparatus"/>
    <property type="evidence" value="ECO:0007669"/>
    <property type="project" value="TreeGrafter"/>
</dbReference>
<keyword evidence="5" id="KW-0732">Signal</keyword>
<evidence type="ECO:0000256" key="4">
    <source>
        <dbReference type="PIRSR" id="PIRSR606689-2"/>
    </source>
</evidence>
<sequence length="188" mass="21078">MSSLLTSLLTFLSSLLHSLPFFNPPSSTPLKTVLLGLQNSGKSTFLSPQTLHPPTLRPSTSTLQIGRRTFTTIDLGGQKNLRHIWKDYTPKSSIIIFIIDITTYSTSLPSLKNEFTQITNTFEGPIAVCYNKIDLMTSSPSIEEYKKMLIDDEEDDEDIKFFFTSGLKGEGVKDVFEWLGEKCDEGLE</sequence>
<dbReference type="GO" id="GO:0005794">
    <property type="term" value="C:Golgi apparatus"/>
    <property type="evidence" value="ECO:0007669"/>
    <property type="project" value="TreeGrafter"/>
</dbReference>
<comment type="caution">
    <text evidence="6">The sequence shown here is derived from an EMBL/GenBank/DDBJ whole genome shotgun (WGS) entry which is preliminary data.</text>
</comment>
<evidence type="ECO:0000256" key="1">
    <source>
        <dbReference type="ARBA" id="ARBA00022741"/>
    </source>
</evidence>
<dbReference type="InterPro" id="IPR027417">
    <property type="entry name" value="P-loop_NTPase"/>
</dbReference>
<gene>
    <name evidence="6" type="ORF">TrVE_jg11772</name>
</gene>
<dbReference type="PANTHER" id="PTHR45909:SF1">
    <property type="entry name" value="ADP-RIBOSYLATION FACTOR-RELATED PROTEIN 1"/>
    <property type="match status" value="1"/>
</dbReference>
<dbReference type="PANTHER" id="PTHR45909">
    <property type="entry name" value="ADP-RIBOSYLATION FACTOR-RELATED PROTEIN 1"/>
    <property type="match status" value="1"/>
</dbReference>
<feature type="binding site" evidence="3">
    <location>
        <begin position="131"/>
        <end position="134"/>
    </location>
    <ligand>
        <name>GTP</name>
        <dbReference type="ChEBI" id="CHEBI:37565"/>
    </ligand>
</feature>
<dbReference type="Gene3D" id="3.40.50.300">
    <property type="entry name" value="P-loop containing nucleotide triphosphate hydrolases"/>
    <property type="match status" value="1"/>
</dbReference>
<organism evidence="6 7">
    <name type="scientific">Triparma verrucosa</name>
    <dbReference type="NCBI Taxonomy" id="1606542"/>
    <lineage>
        <taxon>Eukaryota</taxon>
        <taxon>Sar</taxon>
        <taxon>Stramenopiles</taxon>
        <taxon>Ochrophyta</taxon>
        <taxon>Bolidophyceae</taxon>
        <taxon>Parmales</taxon>
        <taxon>Triparmaceae</taxon>
        <taxon>Triparma</taxon>
    </lineage>
</organism>
<evidence type="ECO:0000256" key="5">
    <source>
        <dbReference type="SAM" id="SignalP"/>
    </source>
</evidence>
<dbReference type="GO" id="GO:0006886">
    <property type="term" value="P:intracellular protein transport"/>
    <property type="evidence" value="ECO:0007669"/>
    <property type="project" value="TreeGrafter"/>
</dbReference>